<accession>A0A5N6N9D5</accession>
<protein>
    <submittedName>
        <fullName evidence="2">Uncharacterized protein</fullName>
    </submittedName>
</protein>
<feature type="region of interest" description="Disordered" evidence="1">
    <location>
        <begin position="1"/>
        <end position="20"/>
    </location>
</feature>
<keyword evidence="3" id="KW-1185">Reference proteome</keyword>
<name>A0A5N6N9D5_9ASTR</name>
<dbReference type="AlphaFoldDB" id="A0A5N6N9D5"/>
<dbReference type="Proteomes" id="UP000326396">
    <property type="component" value="Linkage Group LG3"/>
</dbReference>
<evidence type="ECO:0000313" key="3">
    <source>
        <dbReference type="Proteomes" id="UP000326396"/>
    </source>
</evidence>
<evidence type="ECO:0000313" key="2">
    <source>
        <dbReference type="EMBL" id="KAD4386320.1"/>
    </source>
</evidence>
<dbReference type="EMBL" id="SZYD01000013">
    <property type="protein sequence ID" value="KAD4386320.1"/>
    <property type="molecule type" value="Genomic_DNA"/>
</dbReference>
<evidence type="ECO:0000256" key="1">
    <source>
        <dbReference type="SAM" id="MobiDB-lite"/>
    </source>
</evidence>
<reference evidence="2 3" key="1">
    <citation type="submission" date="2019-05" db="EMBL/GenBank/DDBJ databases">
        <title>Mikania micrantha, genome provides insights into the molecular mechanism of rapid growth.</title>
        <authorList>
            <person name="Liu B."/>
        </authorList>
    </citation>
    <scope>NUCLEOTIDE SEQUENCE [LARGE SCALE GENOMIC DNA]</scope>
    <source>
        <strain evidence="2">NLD-2019</strain>
        <tissue evidence="2">Leaf</tissue>
    </source>
</reference>
<gene>
    <name evidence="2" type="ORF">E3N88_26489</name>
</gene>
<organism evidence="2 3">
    <name type="scientific">Mikania micrantha</name>
    <name type="common">bitter vine</name>
    <dbReference type="NCBI Taxonomy" id="192012"/>
    <lineage>
        <taxon>Eukaryota</taxon>
        <taxon>Viridiplantae</taxon>
        <taxon>Streptophyta</taxon>
        <taxon>Embryophyta</taxon>
        <taxon>Tracheophyta</taxon>
        <taxon>Spermatophyta</taxon>
        <taxon>Magnoliopsida</taxon>
        <taxon>eudicotyledons</taxon>
        <taxon>Gunneridae</taxon>
        <taxon>Pentapetalae</taxon>
        <taxon>asterids</taxon>
        <taxon>campanulids</taxon>
        <taxon>Asterales</taxon>
        <taxon>Asteraceae</taxon>
        <taxon>Asteroideae</taxon>
        <taxon>Heliantheae alliance</taxon>
        <taxon>Eupatorieae</taxon>
        <taxon>Mikania</taxon>
    </lineage>
</organism>
<comment type="caution">
    <text evidence="2">The sequence shown here is derived from an EMBL/GenBank/DDBJ whole genome shotgun (WGS) entry which is preliminary data.</text>
</comment>
<proteinExistence type="predicted"/>
<feature type="compositionally biased region" description="Basic and acidic residues" evidence="1">
    <location>
        <begin position="1"/>
        <end position="15"/>
    </location>
</feature>
<sequence length="101" mass="11386">MKIESPSSETKRNEAQNDDNQYNKNARLILKMYDTTSLCTRKHLIWVDDKRVASGVVVVTVALGGRGWWWQWVARSVVVAGDGNGWVGGEDEFWTVKGGMK</sequence>